<dbReference type="HAMAP" id="MF_00235">
    <property type="entry name" value="Adenylate_kinase_Adk"/>
    <property type="match status" value="1"/>
</dbReference>
<dbReference type="GO" id="GO:0005524">
    <property type="term" value="F:ATP binding"/>
    <property type="evidence" value="ECO:0007669"/>
    <property type="project" value="InterPro"/>
</dbReference>
<dbReference type="SUPFAM" id="SSF52540">
    <property type="entry name" value="P-loop containing nucleoside triphosphate hydrolases"/>
    <property type="match status" value="1"/>
</dbReference>
<comment type="caution">
    <text evidence="5">The sequence shown here is derived from an EMBL/GenBank/DDBJ whole genome shotgun (WGS) entry which is preliminary data.</text>
</comment>
<keyword evidence="6" id="KW-1185">Reference proteome</keyword>
<keyword evidence="2" id="KW-0547">Nucleotide-binding</keyword>
<dbReference type="PROSITE" id="PS00113">
    <property type="entry name" value="ADENYLATE_KINASE"/>
    <property type="match status" value="1"/>
</dbReference>
<dbReference type="InParanoid" id="V5GBV1"/>
<keyword evidence="1 4" id="KW-0808">Transferase</keyword>
<dbReference type="GO" id="GO:0006139">
    <property type="term" value="P:nucleobase-containing compound metabolic process"/>
    <property type="evidence" value="ECO:0007669"/>
    <property type="project" value="InterPro"/>
</dbReference>
<dbReference type="InterPro" id="IPR000850">
    <property type="entry name" value="Adenylat/UMP-CMP_kin"/>
</dbReference>
<sequence>MGLYQQQYPLAFPIMNFNSRRRIEQPPPKRDFYYVFGGPGAGKGTICARLAHDLGLLHVCVGDLLRDDPDLNEMEDAMCEGKLVPNYVVANALGRELSRTTGPVLLDGFPRSQDQMMMFQHDFCPPKYALYFSCDDKTMERRVLDRAQESNRVDDNVETFCKRCIQFETDTLPCIQSMKGIGRLVEVTKRGHWFDCSGDLDDVYHDIMMRLQQLMQWDGLDVMAFN</sequence>
<dbReference type="AlphaFoldDB" id="V5GBV1"/>
<reference evidence="6" key="1">
    <citation type="journal article" date="2014" name="Genome Announc.">
        <title>Draft genome sequence of the formaldehyde-resistant fungus Byssochlamys spectabilis No. 5 (anamorph Paecilomyces variotii No. 5) (NBRC109023).</title>
        <authorList>
            <person name="Oka T."/>
            <person name="Ekino K."/>
            <person name="Fukuda K."/>
            <person name="Nomura Y."/>
        </authorList>
    </citation>
    <scope>NUCLEOTIDE SEQUENCE [LARGE SCALE GENOMIC DNA]</scope>
    <source>
        <strain evidence="6">No. 5 / NBRC 109023</strain>
    </source>
</reference>
<evidence type="ECO:0000313" key="5">
    <source>
        <dbReference type="EMBL" id="GAD98367.1"/>
    </source>
</evidence>
<dbReference type="CDD" id="cd01428">
    <property type="entry name" value="ADK"/>
    <property type="match status" value="1"/>
</dbReference>
<dbReference type="OrthoDB" id="442176at2759"/>
<accession>V5GBV1</accession>
<dbReference type="EMBL" id="BAUL01000242">
    <property type="protein sequence ID" value="GAD98367.1"/>
    <property type="molecule type" value="Genomic_DNA"/>
</dbReference>
<evidence type="ECO:0000256" key="2">
    <source>
        <dbReference type="ARBA" id="ARBA00022741"/>
    </source>
</evidence>
<dbReference type="HOGENOM" id="CLU_032354_0_2_1"/>
<name>V5GBV1_BYSSN</name>
<dbReference type="PANTHER" id="PTHR23359">
    <property type="entry name" value="NUCLEOTIDE KINASE"/>
    <property type="match status" value="1"/>
</dbReference>
<dbReference type="Proteomes" id="UP000018001">
    <property type="component" value="Unassembled WGS sequence"/>
</dbReference>
<evidence type="ECO:0000256" key="1">
    <source>
        <dbReference type="ARBA" id="ARBA00022679"/>
    </source>
</evidence>
<dbReference type="PRINTS" id="PR00094">
    <property type="entry name" value="ADENYLTKNASE"/>
</dbReference>
<evidence type="ECO:0000256" key="4">
    <source>
        <dbReference type="RuleBase" id="RU003330"/>
    </source>
</evidence>
<gene>
    <name evidence="5" type="ORF">PVAR5_7059</name>
</gene>
<proteinExistence type="inferred from homology"/>
<dbReference type="InterPro" id="IPR033690">
    <property type="entry name" value="Adenylat_kinase_CS"/>
</dbReference>
<comment type="similarity">
    <text evidence="4">Belongs to the adenylate kinase family.</text>
</comment>
<dbReference type="Gene3D" id="3.40.50.300">
    <property type="entry name" value="P-loop containing nucleotide triphosphate hydrolases"/>
    <property type="match status" value="1"/>
</dbReference>
<dbReference type="GO" id="GO:0019205">
    <property type="term" value="F:nucleobase-containing compound kinase activity"/>
    <property type="evidence" value="ECO:0007669"/>
    <property type="project" value="InterPro"/>
</dbReference>
<evidence type="ECO:0008006" key="7">
    <source>
        <dbReference type="Google" id="ProtNLM"/>
    </source>
</evidence>
<dbReference type="Pfam" id="PF00406">
    <property type="entry name" value="ADK"/>
    <property type="match status" value="1"/>
</dbReference>
<dbReference type="InterPro" id="IPR027417">
    <property type="entry name" value="P-loop_NTPase"/>
</dbReference>
<evidence type="ECO:0000256" key="3">
    <source>
        <dbReference type="ARBA" id="ARBA00022777"/>
    </source>
</evidence>
<keyword evidence="3 4" id="KW-0418">Kinase</keyword>
<protein>
    <recommendedName>
        <fullName evidence="7">P-loop containing nucleoside triphosphate hydrolase protein</fullName>
    </recommendedName>
</protein>
<organism evidence="5 6">
    <name type="scientific">Byssochlamys spectabilis (strain No. 5 / NBRC 109023)</name>
    <name type="common">Paecilomyces variotii</name>
    <dbReference type="NCBI Taxonomy" id="1356009"/>
    <lineage>
        <taxon>Eukaryota</taxon>
        <taxon>Fungi</taxon>
        <taxon>Dikarya</taxon>
        <taxon>Ascomycota</taxon>
        <taxon>Pezizomycotina</taxon>
        <taxon>Eurotiomycetes</taxon>
        <taxon>Eurotiomycetidae</taxon>
        <taxon>Eurotiales</taxon>
        <taxon>Thermoascaceae</taxon>
        <taxon>Paecilomyces</taxon>
    </lineage>
</organism>
<evidence type="ECO:0000313" key="6">
    <source>
        <dbReference type="Proteomes" id="UP000018001"/>
    </source>
</evidence>
<dbReference type="eggNOG" id="KOG3079">
    <property type="taxonomic scope" value="Eukaryota"/>
</dbReference>